<dbReference type="EMBL" id="LNGD01000051">
    <property type="protein sequence ID" value="KYC51852.1"/>
    <property type="molecule type" value="Genomic_DNA"/>
</dbReference>
<dbReference type="AlphaFoldDB" id="A0A150J3T0"/>
<sequence length="394" mass="46627">MIRKSLLLRIFDAAYMQRWNDKLRPVELVELDKQGHKMIIAYILGKFEENKPDFNWIEIIEGGIFELLQRIVITDLKPTILYEFKKDEEKYKKLNQWVYKELEPVISPLGEEFSNRFRNYFEESDNTLNKRILSGAHFYATRWEFDIIKQLNAHDYEMITIERDLQQKQNRYYDLEGIKAGAYTKFGRFIGFAGQLRFQSRWAHVHRVPKTSVLGHMMFVAILSYLFSLEIGACEKRRINNFFTGLFHDLPEVLTKDIHSPLKRSVEGLEQLIKGYEKEQMEEKVYPLIPREWHKDIRMYTENEFDNIIDINGKTKILSEDINLEYNIDKYSPRDGKLVKAIDRISAFIEAYEAINNGSASPELNKARWSLRFESEKNPIIAGINFGEIYADFD</sequence>
<accession>A0A150J3T0</accession>
<evidence type="ECO:0000313" key="3">
    <source>
        <dbReference type="Proteomes" id="UP000075578"/>
    </source>
</evidence>
<evidence type="ECO:0000313" key="2">
    <source>
        <dbReference type="EMBL" id="KYC51852.1"/>
    </source>
</evidence>
<comment type="caution">
    <text evidence="2">The sequence shown here is derived from an EMBL/GenBank/DDBJ whole genome shotgun (WGS) entry which is preliminary data.</text>
</comment>
<organism evidence="2 3">
    <name type="scientific">Candidatus Methanofastidiosum methylothiophilum</name>
    <dbReference type="NCBI Taxonomy" id="1705564"/>
    <lineage>
        <taxon>Archaea</taxon>
        <taxon>Methanobacteriati</taxon>
        <taxon>Methanobacteriota</taxon>
        <taxon>Stenosarchaea group</taxon>
        <taxon>Candidatus Methanofastidiosia</taxon>
        <taxon>Candidatus Methanofastidiosales</taxon>
        <taxon>Candidatus Methanofastidiosaceae</taxon>
        <taxon>Candidatus Methanofastidiosum</taxon>
    </lineage>
</organism>
<dbReference type="Pfam" id="PF13023">
    <property type="entry name" value="HD_3"/>
    <property type="match status" value="1"/>
</dbReference>
<protein>
    <submittedName>
        <fullName evidence="2">5'-nucleotidase</fullName>
    </submittedName>
</protein>
<proteinExistence type="predicted"/>
<dbReference type="Gene3D" id="1.10.3210.10">
    <property type="entry name" value="Hypothetical protein af1432"/>
    <property type="match status" value="2"/>
</dbReference>
<gene>
    <name evidence="2" type="ORF">AMQ74_00967</name>
</gene>
<reference evidence="2 3" key="1">
    <citation type="journal article" date="2016" name="ISME J.">
        <title>Chasing the elusive Euryarchaeota class WSA2: genomes reveal a uniquely fastidious methyl-reducing methanogen.</title>
        <authorList>
            <person name="Nobu M.K."/>
            <person name="Narihiro T."/>
            <person name="Kuroda K."/>
            <person name="Mei R."/>
            <person name="Liu W.T."/>
        </authorList>
    </citation>
    <scope>NUCLEOTIDE SEQUENCE [LARGE SCALE GENOMIC DNA]</scope>
    <source>
        <strain evidence="2">U1lsi0528_Bin089</strain>
    </source>
</reference>
<dbReference type="Proteomes" id="UP000075578">
    <property type="component" value="Unassembled WGS sequence"/>
</dbReference>
<dbReference type="InterPro" id="IPR006674">
    <property type="entry name" value="HD_domain"/>
</dbReference>
<dbReference type="SUPFAM" id="SSF109604">
    <property type="entry name" value="HD-domain/PDEase-like"/>
    <property type="match status" value="2"/>
</dbReference>
<evidence type="ECO:0000259" key="1">
    <source>
        <dbReference type="Pfam" id="PF13023"/>
    </source>
</evidence>
<feature type="domain" description="HD" evidence="1">
    <location>
        <begin position="193"/>
        <end position="365"/>
    </location>
</feature>
<name>A0A150J3T0_9EURY</name>